<dbReference type="SUPFAM" id="SSF57938">
    <property type="entry name" value="DnaJ/Hsp40 cysteine-rich domain"/>
    <property type="match status" value="1"/>
</dbReference>
<feature type="region of interest" description="Disordered" evidence="1">
    <location>
        <begin position="1"/>
        <end position="64"/>
    </location>
</feature>
<dbReference type="InterPro" id="IPR036410">
    <property type="entry name" value="HSP_DnaJ_Cys-rich_dom_sf"/>
</dbReference>
<feature type="compositionally biased region" description="Low complexity" evidence="1">
    <location>
        <begin position="16"/>
        <end position="31"/>
    </location>
</feature>
<dbReference type="AlphaFoldDB" id="A0A2N4TRS0"/>
<name>A0A2N4TRS0_RALPI</name>
<sequence length="64" mass="6016">MNNENPIPGTPPAPAAPGDEAAPGAPGSGEAVCPECNGTGQRDDGSPCPSCEGSGKIIQGIGGG</sequence>
<dbReference type="Proteomes" id="UP000234456">
    <property type="component" value="Unassembled WGS sequence"/>
</dbReference>
<gene>
    <name evidence="2" type="ORF">C0Q88_10575</name>
</gene>
<evidence type="ECO:0008006" key="4">
    <source>
        <dbReference type="Google" id="ProtNLM"/>
    </source>
</evidence>
<dbReference type="EMBL" id="PKQE01000002">
    <property type="protein sequence ID" value="PLC42408.1"/>
    <property type="molecule type" value="Genomic_DNA"/>
</dbReference>
<accession>A0A2N4TRS0</accession>
<evidence type="ECO:0000256" key="1">
    <source>
        <dbReference type="SAM" id="MobiDB-lite"/>
    </source>
</evidence>
<comment type="caution">
    <text evidence="2">The sequence shown here is derived from an EMBL/GenBank/DDBJ whole genome shotgun (WGS) entry which is preliminary data.</text>
</comment>
<proteinExistence type="predicted"/>
<evidence type="ECO:0000313" key="3">
    <source>
        <dbReference type="Proteomes" id="UP000234456"/>
    </source>
</evidence>
<evidence type="ECO:0000313" key="2">
    <source>
        <dbReference type="EMBL" id="PLC42408.1"/>
    </source>
</evidence>
<reference evidence="2 3" key="1">
    <citation type="submission" date="2017-12" db="EMBL/GenBank/DDBJ databases">
        <title>Draft genome sequence of Ralstonia pickettii 52.</title>
        <authorList>
            <person name="Zheng B."/>
        </authorList>
    </citation>
    <scope>NUCLEOTIDE SEQUENCE [LARGE SCALE GENOMIC DNA]</scope>
    <source>
        <strain evidence="2 3">52</strain>
    </source>
</reference>
<dbReference type="RefSeq" id="WP_027679796.1">
    <property type="nucleotide sequence ID" value="NZ_PKQE01000002.1"/>
</dbReference>
<dbReference type="Gene3D" id="6.20.20.10">
    <property type="match status" value="1"/>
</dbReference>
<organism evidence="2 3">
    <name type="scientific">Ralstonia pickettii</name>
    <name type="common">Burkholderia pickettii</name>
    <dbReference type="NCBI Taxonomy" id="329"/>
    <lineage>
        <taxon>Bacteria</taxon>
        <taxon>Pseudomonadati</taxon>
        <taxon>Pseudomonadota</taxon>
        <taxon>Betaproteobacteria</taxon>
        <taxon>Burkholderiales</taxon>
        <taxon>Burkholderiaceae</taxon>
        <taxon>Ralstonia</taxon>
    </lineage>
</organism>
<protein>
    <recommendedName>
        <fullName evidence="4">Molecular chaperone DnaJ</fullName>
    </recommendedName>
</protein>
<feature type="compositionally biased region" description="Low complexity" evidence="1">
    <location>
        <begin position="53"/>
        <end position="64"/>
    </location>
</feature>